<protein>
    <recommendedName>
        <fullName evidence="7">CCZ1/INTU/HSP4 first Longin domain-containing protein</fullName>
    </recommendedName>
</protein>
<dbReference type="Pfam" id="PF19032">
    <property type="entry name" value="Intu_longin_2"/>
    <property type="match status" value="1"/>
</dbReference>
<dbReference type="InterPro" id="IPR043987">
    <property type="entry name" value="CCZ1/INTU/HSP4_longin_1"/>
</dbReference>
<feature type="domain" description="CCZ1/INTU/HPS4 third Longin" evidence="4">
    <location>
        <begin position="406"/>
        <end position="498"/>
    </location>
</feature>
<evidence type="ECO:0008006" key="7">
    <source>
        <dbReference type="Google" id="ProtNLM"/>
    </source>
</evidence>
<dbReference type="InterPro" id="IPR043988">
    <property type="entry name" value="CCZ1/INTU_longin_2"/>
</dbReference>
<evidence type="ECO:0000259" key="2">
    <source>
        <dbReference type="Pfam" id="PF19031"/>
    </source>
</evidence>
<evidence type="ECO:0000259" key="4">
    <source>
        <dbReference type="Pfam" id="PF19033"/>
    </source>
</evidence>
<proteinExistence type="inferred from homology"/>
<evidence type="ECO:0000313" key="5">
    <source>
        <dbReference type="EMBL" id="KAH6590877.1"/>
    </source>
</evidence>
<feature type="domain" description="CCZ1/INTU second Longin" evidence="3">
    <location>
        <begin position="221"/>
        <end position="359"/>
    </location>
</feature>
<keyword evidence="6" id="KW-1185">Reference proteome</keyword>
<dbReference type="PANTHER" id="PTHR13056">
    <property type="entry name" value="VACUOLAR FUSION PROTEIN CCZ1 HOMOLOG-RELATED"/>
    <property type="match status" value="1"/>
</dbReference>
<dbReference type="Proteomes" id="UP001648503">
    <property type="component" value="Unassembled WGS sequence"/>
</dbReference>
<evidence type="ECO:0000313" key="6">
    <source>
        <dbReference type="Proteomes" id="UP001648503"/>
    </source>
</evidence>
<evidence type="ECO:0000259" key="3">
    <source>
        <dbReference type="Pfam" id="PF19032"/>
    </source>
</evidence>
<name>A0ABQ8F3B1_9FUNG</name>
<organism evidence="5 6">
    <name type="scientific">Batrachochytrium salamandrivorans</name>
    <dbReference type="NCBI Taxonomy" id="1357716"/>
    <lineage>
        <taxon>Eukaryota</taxon>
        <taxon>Fungi</taxon>
        <taxon>Fungi incertae sedis</taxon>
        <taxon>Chytridiomycota</taxon>
        <taxon>Chytridiomycota incertae sedis</taxon>
        <taxon>Chytridiomycetes</taxon>
        <taxon>Rhizophydiales</taxon>
        <taxon>Rhizophydiales incertae sedis</taxon>
        <taxon>Batrachochytrium</taxon>
    </lineage>
</organism>
<accession>A0ABQ8F3B1</accession>
<gene>
    <name evidence="5" type="ORF">BASA50_008879</name>
</gene>
<comment type="caution">
    <text evidence="5">The sequence shown here is derived from an EMBL/GenBank/DDBJ whole genome shotgun (WGS) entry which is preliminary data.</text>
</comment>
<dbReference type="Pfam" id="PF19033">
    <property type="entry name" value="Intu_longin_3"/>
    <property type="match status" value="1"/>
</dbReference>
<evidence type="ECO:0000256" key="1">
    <source>
        <dbReference type="ARBA" id="ARBA00005352"/>
    </source>
</evidence>
<feature type="domain" description="CCZ1/INTU/HSP4 first Longin" evidence="2">
    <location>
        <begin position="21"/>
        <end position="147"/>
    </location>
</feature>
<dbReference type="InterPro" id="IPR013176">
    <property type="entry name" value="Ccz1"/>
</dbReference>
<dbReference type="EMBL" id="JAFCIX010000418">
    <property type="protein sequence ID" value="KAH6590877.1"/>
    <property type="molecule type" value="Genomic_DNA"/>
</dbReference>
<dbReference type="PANTHER" id="PTHR13056:SF0">
    <property type="entry name" value="VACUOLAR FUSION PROTEIN CCZ1 HOMOLOG-RELATED"/>
    <property type="match status" value="1"/>
</dbReference>
<dbReference type="Pfam" id="PF19031">
    <property type="entry name" value="Intu_longin_1"/>
    <property type="match status" value="1"/>
</dbReference>
<reference evidence="5 6" key="1">
    <citation type="submission" date="2021-02" db="EMBL/GenBank/DDBJ databases">
        <title>Variation within the Batrachochytrium salamandrivorans European outbreak.</title>
        <authorList>
            <person name="Kelly M."/>
            <person name="Pasmans F."/>
            <person name="Shea T.P."/>
            <person name="Munoz J.F."/>
            <person name="Carranza S."/>
            <person name="Cuomo C.A."/>
            <person name="Martel A."/>
        </authorList>
    </citation>
    <scope>NUCLEOTIDE SEQUENCE [LARGE SCALE GENOMIC DNA]</scope>
    <source>
        <strain evidence="5 6">AMFP18/2</strain>
    </source>
</reference>
<sequence>MSVFGLTASDPPPIMVPPSLISFVVFDTNSPLSEGILDAAKQICYFYPPNQTLNTQLKQVGLLQALVSFTQTFPVSTPCEVIRTRKSKSALRQVEKGYWIFVKVRLGARVIVQRDGKKLAEYLDRDLQDDILHHLISRSYARFQMMFKSFHYLREVSSKSPSAFLDTVDSFFSTIVDGISDIGSMDLLTSLNGIHRLPLEKSLYLFIATLILELESSFKYISKSCLFYRHHLLWSGIKSTADMHTFYDYITDPETGKIHDGLVNQVKRKGEALIDSRPTNLASSSFSISKPNLSSFFGVGNSTNHSFSGFLIGPDDIYNSSNHVAIKQVFFKDISEKLALIVYQFQDDITYAVFVDILQPANVQALMDKHTYVQLKTHLDAVFVPLLQRVSTAYQNYVKKIIETPEQTYKFISYNLVNMAIKSSMDITKAVSNLSELTTALNQLNSDLSRPCLDLREAYVKISKDAWIVGISHNDARIFLFLTCPDSKIYLISDEVKRFKEENTSMYL</sequence>
<comment type="similarity">
    <text evidence="1">Belongs to the CCZ1 family.</text>
</comment>
<dbReference type="InterPro" id="IPR043989">
    <property type="entry name" value="CCZ1/INTU/HSP4_longin_3"/>
</dbReference>